<dbReference type="PANTHER" id="PTHR46214">
    <property type="entry name" value="ZINC FINGER, RING-CH-TYPE"/>
    <property type="match status" value="1"/>
</dbReference>
<feature type="domain" description="RING-CH-type" evidence="5">
    <location>
        <begin position="68"/>
        <end position="134"/>
    </location>
</feature>
<dbReference type="InterPro" id="IPR013083">
    <property type="entry name" value="Znf_RING/FYVE/PHD"/>
</dbReference>
<keyword evidence="4" id="KW-0812">Transmembrane</keyword>
<dbReference type="GO" id="GO:0008270">
    <property type="term" value="F:zinc ion binding"/>
    <property type="evidence" value="ECO:0007669"/>
    <property type="project" value="UniProtKB-KW"/>
</dbReference>
<keyword evidence="2" id="KW-0863">Zinc-finger</keyword>
<keyword evidence="4" id="KW-1133">Transmembrane helix</keyword>
<evidence type="ECO:0000256" key="4">
    <source>
        <dbReference type="SAM" id="Phobius"/>
    </source>
</evidence>
<evidence type="ECO:0000259" key="5">
    <source>
        <dbReference type="PROSITE" id="PS51292"/>
    </source>
</evidence>
<evidence type="ECO:0000313" key="6">
    <source>
        <dbReference type="EMBL" id="KAK1301641.1"/>
    </source>
</evidence>
<reference evidence="6" key="1">
    <citation type="journal article" date="2023" name="Nat. Commun.">
        <title>Diploid and tetraploid genomes of Acorus and the evolution of monocots.</title>
        <authorList>
            <person name="Ma L."/>
            <person name="Liu K.W."/>
            <person name="Li Z."/>
            <person name="Hsiao Y.Y."/>
            <person name="Qi Y."/>
            <person name="Fu T."/>
            <person name="Tang G.D."/>
            <person name="Zhang D."/>
            <person name="Sun W.H."/>
            <person name="Liu D.K."/>
            <person name="Li Y."/>
            <person name="Chen G.Z."/>
            <person name="Liu X.D."/>
            <person name="Liao X.Y."/>
            <person name="Jiang Y.T."/>
            <person name="Yu X."/>
            <person name="Hao Y."/>
            <person name="Huang J."/>
            <person name="Zhao X.W."/>
            <person name="Ke S."/>
            <person name="Chen Y.Y."/>
            <person name="Wu W.L."/>
            <person name="Hsu J.L."/>
            <person name="Lin Y.F."/>
            <person name="Huang M.D."/>
            <person name="Li C.Y."/>
            <person name="Huang L."/>
            <person name="Wang Z.W."/>
            <person name="Zhao X."/>
            <person name="Zhong W.Y."/>
            <person name="Peng D.H."/>
            <person name="Ahmad S."/>
            <person name="Lan S."/>
            <person name="Zhang J.S."/>
            <person name="Tsai W.C."/>
            <person name="Van de Peer Y."/>
            <person name="Liu Z.J."/>
        </authorList>
    </citation>
    <scope>NUCLEOTIDE SEQUENCE</scope>
    <source>
        <strain evidence="6">CP</strain>
    </source>
</reference>
<dbReference type="SUPFAM" id="SSF57850">
    <property type="entry name" value="RING/U-box"/>
    <property type="match status" value="1"/>
</dbReference>
<keyword evidence="4" id="KW-0472">Membrane</keyword>
<feature type="transmembrane region" description="Helical" evidence="4">
    <location>
        <begin position="173"/>
        <end position="191"/>
    </location>
</feature>
<reference evidence="6" key="2">
    <citation type="submission" date="2023-06" db="EMBL/GenBank/DDBJ databases">
        <authorList>
            <person name="Ma L."/>
            <person name="Liu K.-W."/>
            <person name="Li Z."/>
            <person name="Hsiao Y.-Y."/>
            <person name="Qi Y."/>
            <person name="Fu T."/>
            <person name="Tang G."/>
            <person name="Zhang D."/>
            <person name="Sun W.-H."/>
            <person name="Liu D.-K."/>
            <person name="Li Y."/>
            <person name="Chen G.-Z."/>
            <person name="Liu X.-D."/>
            <person name="Liao X.-Y."/>
            <person name="Jiang Y.-T."/>
            <person name="Yu X."/>
            <person name="Hao Y."/>
            <person name="Huang J."/>
            <person name="Zhao X.-W."/>
            <person name="Ke S."/>
            <person name="Chen Y.-Y."/>
            <person name="Wu W.-L."/>
            <person name="Hsu J.-L."/>
            <person name="Lin Y.-F."/>
            <person name="Huang M.-D."/>
            <person name="Li C.-Y."/>
            <person name="Huang L."/>
            <person name="Wang Z.-W."/>
            <person name="Zhao X."/>
            <person name="Zhong W.-Y."/>
            <person name="Peng D.-H."/>
            <person name="Ahmad S."/>
            <person name="Lan S."/>
            <person name="Zhang J.-S."/>
            <person name="Tsai W.-C."/>
            <person name="Van De Peer Y."/>
            <person name="Liu Z.-J."/>
        </authorList>
    </citation>
    <scope>NUCLEOTIDE SEQUENCE</scope>
    <source>
        <strain evidence="6">CP</strain>
        <tissue evidence="6">Leaves</tissue>
    </source>
</reference>
<comment type="caution">
    <text evidence="6">The sequence shown here is derived from an EMBL/GenBank/DDBJ whole genome shotgun (WGS) entry which is preliminary data.</text>
</comment>
<keyword evidence="3" id="KW-0862">Zinc</keyword>
<dbReference type="Gene3D" id="3.30.40.10">
    <property type="entry name" value="Zinc/RING finger domain, C3HC4 (zinc finger)"/>
    <property type="match status" value="1"/>
</dbReference>
<dbReference type="AlphaFoldDB" id="A0AAV9DJ58"/>
<organism evidence="6 7">
    <name type="scientific">Acorus calamus</name>
    <name type="common">Sweet flag</name>
    <dbReference type="NCBI Taxonomy" id="4465"/>
    <lineage>
        <taxon>Eukaryota</taxon>
        <taxon>Viridiplantae</taxon>
        <taxon>Streptophyta</taxon>
        <taxon>Embryophyta</taxon>
        <taxon>Tracheophyta</taxon>
        <taxon>Spermatophyta</taxon>
        <taxon>Magnoliopsida</taxon>
        <taxon>Liliopsida</taxon>
        <taxon>Acoraceae</taxon>
        <taxon>Acorus</taxon>
    </lineage>
</organism>
<gene>
    <name evidence="6" type="ORF">QJS10_CPB12g00701</name>
</gene>
<dbReference type="EMBL" id="JAUJYO010000012">
    <property type="protein sequence ID" value="KAK1301641.1"/>
    <property type="molecule type" value="Genomic_DNA"/>
</dbReference>
<accession>A0AAV9DJ58</accession>
<dbReference type="PROSITE" id="PS51292">
    <property type="entry name" value="ZF_RING_CH"/>
    <property type="match status" value="1"/>
</dbReference>
<evidence type="ECO:0000256" key="1">
    <source>
        <dbReference type="ARBA" id="ARBA00022723"/>
    </source>
</evidence>
<proteinExistence type="predicted"/>
<dbReference type="InterPro" id="IPR011016">
    <property type="entry name" value="Znf_RING-CH"/>
</dbReference>
<evidence type="ECO:0000313" key="7">
    <source>
        <dbReference type="Proteomes" id="UP001180020"/>
    </source>
</evidence>
<dbReference type="Proteomes" id="UP001180020">
    <property type="component" value="Unassembled WGS sequence"/>
</dbReference>
<name>A0AAV9DJ58_ACOCL</name>
<dbReference type="Pfam" id="PF12906">
    <property type="entry name" value="RINGv"/>
    <property type="match status" value="1"/>
</dbReference>
<keyword evidence="1" id="KW-0479">Metal-binding</keyword>
<keyword evidence="7" id="KW-1185">Reference proteome</keyword>
<dbReference type="SMART" id="SM00744">
    <property type="entry name" value="RINGv"/>
    <property type="match status" value="1"/>
</dbReference>
<dbReference type="PANTHER" id="PTHR46214:SF8">
    <property type="entry name" value="RING_FYVE_PHD ZINC FINGER SUPERFAMILY PROTEIN"/>
    <property type="match status" value="1"/>
</dbReference>
<evidence type="ECO:0000256" key="3">
    <source>
        <dbReference type="ARBA" id="ARBA00022833"/>
    </source>
</evidence>
<protein>
    <recommendedName>
        <fullName evidence="5">RING-CH-type domain-containing protein</fullName>
    </recommendedName>
</protein>
<evidence type="ECO:0000256" key="2">
    <source>
        <dbReference type="ARBA" id="ARBA00022771"/>
    </source>
</evidence>
<sequence length="196" mass="20859">MANEAPRGDSADHLAPPAEETVVAVAVVVVVPSSETAAAEVKKETVGAGGGDGGGCVVIDVGDGQGGGEGEGEKVCRICHLSWERRVDGLDLLIRLGCGCKEDLGIAHVHCAEAWFKLRGNRFCEICGEPAKNITGVGDNRFMEEWNQRSDVVGGNNSGSSSEQGCCWRGRSFCNFLIGILVIAFILPWFFRVNMF</sequence>